<dbReference type="Proteomes" id="UP001591681">
    <property type="component" value="Unassembled WGS sequence"/>
</dbReference>
<dbReference type="SUPFAM" id="SSF54403">
    <property type="entry name" value="Cystatin/monellin"/>
    <property type="match status" value="1"/>
</dbReference>
<dbReference type="FunFam" id="3.10.450.10:FF:000004">
    <property type="entry name" value="Cystatin C"/>
    <property type="match status" value="1"/>
</dbReference>
<feature type="signal peptide" evidence="3">
    <location>
        <begin position="1"/>
        <end position="15"/>
    </location>
</feature>
<name>A0ABD1J915_9TELE</name>
<evidence type="ECO:0000256" key="2">
    <source>
        <dbReference type="ARBA" id="ARBA00023157"/>
    </source>
</evidence>
<dbReference type="PANTHER" id="PTHR46186">
    <property type="entry name" value="CYSTATIN"/>
    <property type="match status" value="1"/>
</dbReference>
<comment type="similarity">
    <text evidence="1">Belongs to the cystatin family.</text>
</comment>
<sequence>MWSLILILPFALTCAGMPGGVSDADINDEGVQNALQFAVVQHNKATNDMYITKVAKVVKAQSQVVAGMRYIFTVEMGRTNCKKGGVETNCDVHTDLALAKPYTCTFVVWSRPWMGPPQLTKNQCIHPTPVIETPVNA</sequence>
<dbReference type="InterPro" id="IPR046350">
    <property type="entry name" value="Cystatin_sf"/>
</dbReference>
<dbReference type="InterPro" id="IPR000010">
    <property type="entry name" value="Cystatin_dom"/>
</dbReference>
<keyword evidence="2" id="KW-1015">Disulfide bond</keyword>
<evidence type="ECO:0000256" key="3">
    <source>
        <dbReference type="SAM" id="SignalP"/>
    </source>
</evidence>
<dbReference type="PANTHER" id="PTHR46186:SF12">
    <property type="entry name" value="CYSTATIN C (AMYLOID ANGIOPATHY AND CEREBRAL HEMORRHAGE)-RELATED"/>
    <property type="match status" value="1"/>
</dbReference>
<organism evidence="5 6">
    <name type="scientific">Coilia grayii</name>
    <name type="common">Gray's grenadier anchovy</name>
    <dbReference type="NCBI Taxonomy" id="363190"/>
    <lineage>
        <taxon>Eukaryota</taxon>
        <taxon>Metazoa</taxon>
        <taxon>Chordata</taxon>
        <taxon>Craniata</taxon>
        <taxon>Vertebrata</taxon>
        <taxon>Euteleostomi</taxon>
        <taxon>Actinopterygii</taxon>
        <taxon>Neopterygii</taxon>
        <taxon>Teleostei</taxon>
        <taxon>Clupei</taxon>
        <taxon>Clupeiformes</taxon>
        <taxon>Clupeoidei</taxon>
        <taxon>Engraulidae</taxon>
        <taxon>Coilinae</taxon>
        <taxon>Coilia</taxon>
    </lineage>
</organism>
<evidence type="ECO:0000259" key="4">
    <source>
        <dbReference type="SMART" id="SM00043"/>
    </source>
</evidence>
<dbReference type="AlphaFoldDB" id="A0ABD1J915"/>
<gene>
    <name evidence="5" type="ORF">ACEWY4_021062</name>
</gene>
<dbReference type="EMBL" id="JBHFQA010000018">
    <property type="protein sequence ID" value="KAL2083289.1"/>
    <property type="molecule type" value="Genomic_DNA"/>
</dbReference>
<proteinExistence type="inferred from homology"/>
<evidence type="ECO:0000313" key="5">
    <source>
        <dbReference type="EMBL" id="KAL2083289.1"/>
    </source>
</evidence>
<dbReference type="CDD" id="cd00042">
    <property type="entry name" value="CY"/>
    <property type="match status" value="1"/>
</dbReference>
<feature type="domain" description="Cystatin" evidence="4">
    <location>
        <begin position="16"/>
        <end position="125"/>
    </location>
</feature>
<protein>
    <recommendedName>
        <fullName evidence="4">Cystatin domain-containing protein</fullName>
    </recommendedName>
</protein>
<reference evidence="5 6" key="1">
    <citation type="submission" date="2024-09" db="EMBL/GenBank/DDBJ databases">
        <title>A chromosome-level genome assembly of Gray's grenadier anchovy, Coilia grayii.</title>
        <authorList>
            <person name="Fu Z."/>
        </authorList>
    </citation>
    <scope>NUCLEOTIDE SEQUENCE [LARGE SCALE GENOMIC DNA]</scope>
    <source>
        <strain evidence="5">G4</strain>
        <tissue evidence="5">Muscle</tissue>
    </source>
</reference>
<keyword evidence="6" id="KW-1185">Reference proteome</keyword>
<keyword evidence="3" id="KW-0732">Signal</keyword>
<dbReference type="SMART" id="SM00043">
    <property type="entry name" value="CY"/>
    <property type="match status" value="1"/>
</dbReference>
<evidence type="ECO:0000313" key="6">
    <source>
        <dbReference type="Proteomes" id="UP001591681"/>
    </source>
</evidence>
<evidence type="ECO:0000256" key="1">
    <source>
        <dbReference type="ARBA" id="ARBA00009403"/>
    </source>
</evidence>
<accession>A0ABD1J915</accession>
<dbReference type="Pfam" id="PF00031">
    <property type="entry name" value="Cystatin"/>
    <property type="match status" value="1"/>
</dbReference>
<comment type="caution">
    <text evidence="5">The sequence shown here is derived from an EMBL/GenBank/DDBJ whole genome shotgun (WGS) entry which is preliminary data.</text>
</comment>
<feature type="chain" id="PRO_5044741451" description="Cystatin domain-containing protein" evidence="3">
    <location>
        <begin position="16"/>
        <end position="137"/>
    </location>
</feature>
<dbReference type="Gene3D" id="3.10.450.10">
    <property type="match status" value="1"/>
</dbReference>